<sequence length="616" mass="69140">MVETQTLGFLRGTAFLSFRSGALVCYSSSFQASARTPSRISHFYRNGYLVRKISSSFTIPGEVKSSGEAVTQFEIIQTSSAADIFARLSLVLKQLSMRRPAHASLDIGCKPNRQNPIAYNMLMKAFMQAGNLDEVLRLSLEMLESNCNPNVYCYNTVMNALVEANRPTEAASLFKEMISNGVAINVASYNILVKLYSFYLKDFEEGYKVIAMMIENDCCPDLTTHCTMITGLCRSGRVEEAMGYLCWMLEEKYPLDAYTYTPIVHSYCSKGRIKEAKQLMDDMESRGYPPNSVTFNILVGALCKFGSFEEVEKVLDESSLKCWKPDEITFNTYMDGLCKYGRVNDAYEKLDMMLINGICPSKVTLNILLDCLCHELRFSEAMCLLDRSPDLEWYPGVIGYNTVMCRLCKDGRWSIVLKLFADMLKKGIAHNTRTLNIVIDGLCMAGKVHQAKCIMDNRGFIADVTTYNTLIHWLFQLGKLNEAFQMFYNMHVEKINPDLITHTIMVHGLCKGKRFLEAIDYFLISLKDEFALDVPSRLDGPPLGCLLRLLPPAGPPRAPVDTNGKSVTAGLPTATQPENVHADTKEAAYEEIIATIEDVWESDETDVENSLEVGVI</sequence>
<feature type="repeat" description="PPR" evidence="3">
    <location>
        <begin position="326"/>
        <end position="360"/>
    </location>
</feature>
<evidence type="ECO:0000256" key="2">
    <source>
        <dbReference type="ARBA" id="ARBA00022737"/>
    </source>
</evidence>
<dbReference type="PANTHER" id="PTHR46128:SF211">
    <property type="entry name" value="PENTACOTRIPEPTIDE-REPEAT REGION OF PRORP DOMAIN-CONTAINING PROTEIN"/>
    <property type="match status" value="1"/>
</dbReference>
<reference evidence="4 5" key="1">
    <citation type="journal article" date="2022" name="Nat. Plants">
        <title>Genomes of leafy and leafless Platanthera orchids illuminate the evolution of mycoheterotrophy.</title>
        <authorList>
            <person name="Li M.H."/>
            <person name="Liu K.W."/>
            <person name="Li Z."/>
            <person name="Lu H.C."/>
            <person name="Ye Q.L."/>
            <person name="Zhang D."/>
            <person name="Wang J.Y."/>
            <person name="Li Y.F."/>
            <person name="Zhong Z.M."/>
            <person name="Liu X."/>
            <person name="Yu X."/>
            <person name="Liu D.K."/>
            <person name="Tu X.D."/>
            <person name="Liu B."/>
            <person name="Hao Y."/>
            <person name="Liao X.Y."/>
            <person name="Jiang Y.T."/>
            <person name="Sun W.H."/>
            <person name="Chen J."/>
            <person name="Chen Y.Q."/>
            <person name="Ai Y."/>
            <person name="Zhai J.W."/>
            <person name="Wu S.S."/>
            <person name="Zhou Z."/>
            <person name="Hsiao Y.Y."/>
            <person name="Wu W.L."/>
            <person name="Chen Y.Y."/>
            <person name="Lin Y.F."/>
            <person name="Hsu J.L."/>
            <person name="Li C.Y."/>
            <person name="Wang Z.W."/>
            <person name="Zhao X."/>
            <person name="Zhong W.Y."/>
            <person name="Ma X.K."/>
            <person name="Ma L."/>
            <person name="Huang J."/>
            <person name="Chen G.Z."/>
            <person name="Huang M.Z."/>
            <person name="Huang L."/>
            <person name="Peng D.H."/>
            <person name="Luo Y.B."/>
            <person name="Zou S.Q."/>
            <person name="Chen S.P."/>
            <person name="Lan S."/>
            <person name="Tsai W.C."/>
            <person name="Van de Peer Y."/>
            <person name="Liu Z.J."/>
        </authorList>
    </citation>
    <scope>NUCLEOTIDE SEQUENCE [LARGE SCALE GENOMIC DNA]</scope>
    <source>
        <strain evidence="4">Lor287</strain>
    </source>
</reference>
<evidence type="ECO:0000256" key="3">
    <source>
        <dbReference type="PROSITE-ProRule" id="PRU00708"/>
    </source>
</evidence>
<accession>A0AAP0G6R8</accession>
<dbReference type="Pfam" id="PF13041">
    <property type="entry name" value="PPR_2"/>
    <property type="match status" value="5"/>
</dbReference>
<dbReference type="EMBL" id="JBBWWQ010000008">
    <property type="protein sequence ID" value="KAK8940919.1"/>
    <property type="molecule type" value="Genomic_DNA"/>
</dbReference>
<protein>
    <recommendedName>
        <fullName evidence="6">Pentatricopeptide repeat-containing protein</fullName>
    </recommendedName>
</protein>
<feature type="repeat" description="PPR" evidence="3">
    <location>
        <begin position="463"/>
        <end position="497"/>
    </location>
</feature>
<keyword evidence="2" id="KW-0677">Repeat</keyword>
<feature type="repeat" description="PPR" evidence="3">
    <location>
        <begin position="396"/>
        <end position="430"/>
    </location>
</feature>
<evidence type="ECO:0000313" key="4">
    <source>
        <dbReference type="EMBL" id="KAK8940919.1"/>
    </source>
</evidence>
<dbReference type="PROSITE" id="PS51375">
    <property type="entry name" value="PPR"/>
    <property type="match status" value="9"/>
</dbReference>
<organism evidence="4 5">
    <name type="scientific">Platanthera zijinensis</name>
    <dbReference type="NCBI Taxonomy" id="2320716"/>
    <lineage>
        <taxon>Eukaryota</taxon>
        <taxon>Viridiplantae</taxon>
        <taxon>Streptophyta</taxon>
        <taxon>Embryophyta</taxon>
        <taxon>Tracheophyta</taxon>
        <taxon>Spermatophyta</taxon>
        <taxon>Magnoliopsida</taxon>
        <taxon>Liliopsida</taxon>
        <taxon>Asparagales</taxon>
        <taxon>Orchidaceae</taxon>
        <taxon>Orchidoideae</taxon>
        <taxon>Orchideae</taxon>
        <taxon>Orchidinae</taxon>
        <taxon>Platanthera</taxon>
    </lineage>
</organism>
<keyword evidence="5" id="KW-1185">Reference proteome</keyword>
<dbReference type="InterPro" id="IPR002885">
    <property type="entry name" value="PPR_rpt"/>
</dbReference>
<dbReference type="AlphaFoldDB" id="A0AAP0G6R8"/>
<dbReference type="PANTHER" id="PTHR46128">
    <property type="entry name" value="MITOCHONDRIAL GROUP I INTRON SPLICING FACTOR CCM1"/>
    <property type="match status" value="1"/>
</dbReference>
<proteinExistence type="inferred from homology"/>
<feature type="repeat" description="PPR" evidence="3">
    <location>
        <begin position="115"/>
        <end position="149"/>
    </location>
</feature>
<dbReference type="InterPro" id="IPR050872">
    <property type="entry name" value="PPR_P_subfamily"/>
</dbReference>
<feature type="repeat" description="PPR" evidence="3">
    <location>
        <begin position="256"/>
        <end position="290"/>
    </location>
</feature>
<feature type="repeat" description="PPR" evidence="3">
    <location>
        <begin position="150"/>
        <end position="184"/>
    </location>
</feature>
<comment type="caution">
    <text evidence="4">The sequence shown here is derived from an EMBL/GenBank/DDBJ whole genome shotgun (WGS) entry which is preliminary data.</text>
</comment>
<dbReference type="Proteomes" id="UP001418222">
    <property type="component" value="Unassembled WGS sequence"/>
</dbReference>
<gene>
    <name evidence="4" type="ORF">KSP39_PZI010249</name>
</gene>
<comment type="similarity">
    <text evidence="1">Belongs to the PPR family. P subfamily.</text>
</comment>
<dbReference type="Pfam" id="PF12854">
    <property type="entry name" value="PPR_1"/>
    <property type="match status" value="1"/>
</dbReference>
<dbReference type="Pfam" id="PF01535">
    <property type="entry name" value="PPR"/>
    <property type="match status" value="1"/>
</dbReference>
<dbReference type="SUPFAM" id="SSF48452">
    <property type="entry name" value="TPR-like"/>
    <property type="match status" value="1"/>
</dbReference>
<name>A0AAP0G6R8_9ASPA</name>
<evidence type="ECO:0000313" key="5">
    <source>
        <dbReference type="Proteomes" id="UP001418222"/>
    </source>
</evidence>
<dbReference type="NCBIfam" id="TIGR00756">
    <property type="entry name" value="PPR"/>
    <property type="match status" value="9"/>
</dbReference>
<evidence type="ECO:0008006" key="6">
    <source>
        <dbReference type="Google" id="ProtNLM"/>
    </source>
</evidence>
<feature type="repeat" description="PPR" evidence="3">
    <location>
        <begin position="291"/>
        <end position="325"/>
    </location>
</feature>
<dbReference type="InterPro" id="IPR011990">
    <property type="entry name" value="TPR-like_helical_dom_sf"/>
</dbReference>
<feature type="repeat" description="PPR" evidence="3">
    <location>
        <begin position="221"/>
        <end position="255"/>
    </location>
</feature>
<dbReference type="Gene3D" id="1.25.40.10">
    <property type="entry name" value="Tetratricopeptide repeat domain"/>
    <property type="match status" value="5"/>
</dbReference>
<evidence type="ECO:0000256" key="1">
    <source>
        <dbReference type="ARBA" id="ARBA00007626"/>
    </source>
</evidence>
<feature type="repeat" description="PPR" evidence="3">
    <location>
        <begin position="185"/>
        <end position="220"/>
    </location>
</feature>